<evidence type="ECO:0000256" key="4">
    <source>
        <dbReference type="ARBA" id="ARBA00022801"/>
    </source>
</evidence>
<dbReference type="Proteomes" id="UP001318860">
    <property type="component" value="Unassembled WGS sequence"/>
</dbReference>
<dbReference type="Gene3D" id="2.40.70.10">
    <property type="entry name" value="Acid Proteases"/>
    <property type="match status" value="2"/>
</dbReference>
<comment type="similarity">
    <text evidence="1">Belongs to the peptidase A1 family.</text>
</comment>
<keyword evidence="2" id="KW-0645">Protease</keyword>
<organism evidence="7 8">
    <name type="scientific">Rehmannia glutinosa</name>
    <name type="common">Chinese foxglove</name>
    <dbReference type="NCBI Taxonomy" id="99300"/>
    <lineage>
        <taxon>Eukaryota</taxon>
        <taxon>Viridiplantae</taxon>
        <taxon>Streptophyta</taxon>
        <taxon>Embryophyta</taxon>
        <taxon>Tracheophyta</taxon>
        <taxon>Spermatophyta</taxon>
        <taxon>Magnoliopsida</taxon>
        <taxon>eudicotyledons</taxon>
        <taxon>Gunneridae</taxon>
        <taxon>Pentapetalae</taxon>
        <taxon>asterids</taxon>
        <taxon>lamiids</taxon>
        <taxon>Lamiales</taxon>
        <taxon>Orobanchaceae</taxon>
        <taxon>Rehmannieae</taxon>
        <taxon>Rehmannia</taxon>
    </lineage>
</organism>
<feature type="domain" description="Peptidase A1" evidence="6">
    <location>
        <begin position="98"/>
        <end position="444"/>
    </location>
</feature>
<dbReference type="PROSITE" id="PS51767">
    <property type="entry name" value="PEPTIDASE_A1"/>
    <property type="match status" value="1"/>
</dbReference>
<dbReference type="InterPro" id="IPR021109">
    <property type="entry name" value="Peptidase_aspartic_dom_sf"/>
</dbReference>
<dbReference type="InterPro" id="IPR032799">
    <property type="entry name" value="TAXi_C"/>
</dbReference>
<dbReference type="InterPro" id="IPR032861">
    <property type="entry name" value="TAXi_N"/>
</dbReference>
<gene>
    <name evidence="7" type="ORF">DH2020_002601</name>
</gene>
<keyword evidence="8" id="KW-1185">Reference proteome</keyword>
<dbReference type="CDD" id="cd05476">
    <property type="entry name" value="pepsin_A_like_plant"/>
    <property type="match status" value="1"/>
</dbReference>
<dbReference type="InterPro" id="IPR001969">
    <property type="entry name" value="Aspartic_peptidase_AS"/>
</dbReference>
<dbReference type="PANTHER" id="PTHR47967">
    <property type="entry name" value="OS07G0603500 PROTEIN-RELATED"/>
    <property type="match status" value="1"/>
</dbReference>
<accession>A0ABR0XU76</accession>
<dbReference type="EMBL" id="JABTTQ020000002">
    <property type="protein sequence ID" value="KAK6162760.1"/>
    <property type="molecule type" value="Genomic_DNA"/>
</dbReference>
<dbReference type="SUPFAM" id="SSF50630">
    <property type="entry name" value="Acid proteases"/>
    <property type="match status" value="1"/>
</dbReference>
<proteinExistence type="inferred from homology"/>
<evidence type="ECO:0000256" key="1">
    <source>
        <dbReference type="ARBA" id="ARBA00007447"/>
    </source>
</evidence>
<keyword evidence="3" id="KW-0064">Aspartyl protease</keyword>
<dbReference type="Pfam" id="PF14543">
    <property type="entry name" value="TAXi_N"/>
    <property type="match status" value="1"/>
</dbReference>
<dbReference type="InterPro" id="IPR034161">
    <property type="entry name" value="Pepsin-like_plant"/>
</dbReference>
<evidence type="ECO:0000259" key="6">
    <source>
        <dbReference type="PROSITE" id="PS51767"/>
    </source>
</evidence>
<name>A0ABR0XU76_REHGL</name>
<dbReference type="PROSITE" id="PS00141">
    <property type="entry name" value="ASP_PROTEASE"/>
    <property type="match status" value="1"/>
</dbReference>
<evidence type="ECO:0000256" key="5">
    <source>
        <dbReference type="ARBA" id="ARBA00023180"/>
    </source>
</evidence>
<dbReference type="Pfam" id="PF14541">
    <property type="entry name" value="TAXi_C"/>
    <property type="match status" value="1"/>
</dbReference>
<dbReference type="InterPro" id="IPR051708">
    <property type="entry name" value="Plant_Aspart_Prot_A1"/>
</dbReference>
<evidence type="ECO:0000313" key="8">
    <source>
        <dbReference type="Proteomes" id="UP001318860"/>
    </source>
</evidence>
<evidence type="ECO:0000256" key="3">
    <source>
        <dbReference type="ARBA" id="ARBA00022750"/>
    </source>
</evidence>
<evidence type="ECO:0000313" key="7">
    <source>
        <dbReference type="EMBL" id="KAK6162760.1"/>
    </source>
</evidence>
<protein>
    <recommendedName>
        <fullName evidence="6">Peptidase A1 domain-containing protein</fullName>
    </recommendedName>
</protein>
<evidence type="ECO:0000256" key="2">
    <source>
        <dbReference type="ARBA" id="ARBA00022670"/>
    </source>
</evidence>
<dbReference type="PANTHER" id="PTHR47967:SF125">
    <property type="entry name" value="PEPTIDASE A1 DOMAIN-CONTAINING PROTEIN"/>
    <property type="match status" value="1"/>
</dbReference>
<keyword evidence="5" id="KW-0325">Glycoprotein</keyword>
<reference evidence="7 8" key="1">
    <citation type="journal article" date="2021" name="Comput. Struct. Biotechnol. J.">
        <title>De novo genome assembly of the potent medicinal plant Rehmannia glutinosa using nanopore technology.</title>
        <authorList>
            <person name="Ma L."/>
            <person name="Dong C."/>
            <person name="Song C."/>
            <person name="Wang X."/>
            <person name="Zheng X."/>
            <person name="Niu Y."/>
            <person name="Chen S."/>
            <person name="Feng W."/>
        </authorList>
    </citation>
    <scope>NUCLEOTIDE SEQUENCE [LARGE SCALE GENOMIC DNA]</scope>
    <source>
        <strain evidence="7">DH-2019</strain>
    </source>
</reference>
<comment type="caution">
    <text evidence="7">The sequence shown here is derived from an EMBL/GenBank/DDBJ whole genome shotgun (WGS) entry which is preliminary data.</text>
</comment>
<sequence length="455" mass="50782">MAKTAIILKSILIAFVTLISLVSLSRCDSLLTKANSSGLTIDLIHRDSPQSPYYDPSLSPRQRLINAMRRSFKCIQRFNQSHFRQWPESDVIESRGQYLLKYTIGAPPVKTIGTMDTGSDLIWTQCQPCKTCFKQNFTFYRPYLSFTYRKVSCNDPFCKQTPRTFCNTRTQSNTCLYAVGYGDGSYSEGSLGTDTLVLKATGGTTTAVPNILFGCGYKNGWTHRGDGSGIVGLGRGKDSLIRQLGFLAQGKFSYCLTSQTTVYTKLSTLNFGDNAVVSGKGTVFTPLVRKEPDTFYFVSLYGIKVGNQRLVMYEPSWSFPNNTGNMIVDSGTTLTYLPRDFYAELKKALVSSVNLKTIKDPQGILDLCFYTRQNNIKIPAITFHFHGSPADVTFKQENMFFRISRDAYCLTVVPAKESFGVLGSLAQVNFLVGFDLEKEQVSFKPTDCGKFFGRI</sequence>
<dbReference type="InterPro" id="IPR033121">
    <property type="entry name" value="PEPTIDASE_A1"/>
</dbReference>
<keyword evidence="4" id="KW-0378">Hydrolase</keyword>